<dbReference type="Gramene" id="RZC84834">
    <property type="protein sequence ID" value="RZC84834"/>
    <property type="gene ID" value="C5167_047614"/>
</dbReference>
<organism evidence="2 3">
    <name type="scientific">Papaver somniferum</name>
    <name type="common">Opium poppy</name>
    <dbReference type="NCBI Taxonomy" id="3469"/>
    <lineage>
        <taxon>Eukaryota</taxon>
        <taxon>Viridiplantae</taxon>
        <taxon>Streptophyta</taxon>
        <taxon>Embryophyta</taxon>
        <taxon>Tracheophyta</taxon>
        <taxon>Spermatophyta</taxon>
        <taxon>Magnoliopsida</taxon>
        <taxon>Ranunculales</taxon>
        <taxon>Papaveraceae</taxon>
        <taxon>Papaveroideae</taxon>
        <taxon>Papaver</taxon>
    </lineage>
</organism>
<sequence>MGIGLSVLRNGGLLIWRKKFRIKNRVKKLLKREATKSKLSNWMHKQEERSFSLGRITRELRNPTGTTKNGEKYGPWMIVQNKKHKGKVSRSNDRSKQKDVGAGGMNNTSNDMQWKVVSKPNGVVGSTRSGANQFGSRASSS</sequence>
<evidence type="ECO:0000256" key="1">
    <source>
        <dbReference type="SAM" id="MobiDB-lite"/>
    </source>
</evidence>
<evidence type="ECO:0000313" key="3">
    <source>
        <dbReference type="Proteomes" id="UP000316621"/>
    </source>
</evidence>
<feature type="compositionally biased region" description="Polar residues" evidence="1">
    <location>
        <begin position="124"/>
        <end position="141"/>
    </location>
</feature>
<keyword evidence="3" id="KW-1185">Reference proteome</keyword>
<feature type="region of interest" description="Disordered" evidence="1">
    <location>
        <begin position="53"/>
        <end position="141"/>
    </location>
</feature>
<dbReference type="Proteomes" id="UP000316621">
    <property type="component" value="Chromosome 11"/>
</dbReference>
<dbReference type="EMBL" id="CM010725">
    <property type="protein sequence ID" value="RZC84834.1"/>
    <property type="molecule type" value="Genomic_DNA"/>
</dbReference>
<protein>
    <submittedName>
        <fullName evidence="2">Uncharacterized protein</fullName>
    </submittedName>
</protein>
<dbReference type="AlphaFoldDB" id="A0A4Y7LH67"/>
<name>A0A4Y7LH67_PAPSO</name>
<proteinExistence type="predicted"/>
<gene>
    <name evidence="2" type="ORF">C5167_047614</name>
</gene>
<reference evidence="2 3" key="1">
    <citation type="journal article" date="2018" name="Science">
        <title>The opium poppy genome and morphinan production.</title>
        <authorList>
            <person name="Guo L."/>
            <person name="Winzer T."/>
            <person name="Yang X."/>
            <person name="Li Y."/>
            <person name="Ning Z."/>
            <person name="He Z."/>
            <person name="Teodor R."/>
            <person name="Lu Y."/>
            <person name="Bowser T.A."/>
            <person name="Graham I.A."/>
            <person name="Ye K."/>
        </authorList>
    </citation>
    <scope>NUCLEOTIDE SEQUENCE [LARGE SCALE GENOMIC DNA]</scope>
    <source>
        <strain evidence="3">cv. HN1</strain>
        <tissue evidence="2">Leaves</tissue>
    </source>
</reference>
<feature type="compositionally biased region" description="Basic and acidic residues" evidence="1">
    <location>
        <begin position="90"/>
        <end position="99"/>
    </location>
</feature>
<accession>A0A4Y7LH67</accession>
<evidence type="ECO:0000313" key="2">
    <source>
        <dbReference type="EMBL" id="RZC84834.1"/>
    </source>
</evidence>